<dbReference type="Proteomes" id="UP000011782">
    <property type="component" value="Unassembled WGS sequence"/>
</dbReference>
<sequence length="100" mass="12161">MNILEQILDRYLKSNNKFCIDLAHYQIKREYFEQKAKIIYQTQNLRATPKNWLGSQIFKEYKEDCKNLDLKAFCKARDFELRRGRVYLFAVKQQSLNLFD</sequence>
<gene>
    <name evidence="1" type="ORF">H740_03237</name>
</gene>
<evidence type="ECO:0000313" key="1">
    <source>
        <dbReference type="EMBL" id="EMG31068.1"/>
    </source>
</evidence>
<reference evidence="1 2" key="1">
    <citation type="submission" date="2013-02" db="EMBL/GenBank/DDBJ databases">
        <title>Co-occurrence of anaerobic bacteria in colorectal carcinomas.</title>
        <authorList>
            <person name="Holt R.A."/>
            <person name="Warren R.L."/>
            <person name="Allen-Vercoe E."/>
            <person name="Pleasance S."/>
            <person name="Freeman D.J."/>
            <person name="Watson P."/>
            <person name="Moore R."/>
            <person name="Cochrane K."/>
        </authorList>
    </citation>
    <scope>NUCLEOTIDE SEQUENCE [LARGE SCALE GENOMIC DNA]</scope>
    <source>
        <strain evidence="1 2">CC57C</strain>
    </source>
</reference>
<protein>
    <submittedName>
        <fullName evidence="1">Uncharacterized protein</fullName>
    </submittedName>
</protein>
<organism evidence="1 2">
    <name type="scientific">Campylobacter showae CC57C</name>
    <dbReference type="NCBI Taxonomy" id="1073353"/>
    <lineage>
        <taxon>Bacteria</taxon>
        <taxon>Pseudomonadati</taxon>
        <taxon>Campylobacterota</taxon>
        <taxon>Epsilonproteobacteria</taxon>
        <taxon>Campylobacterales</taxon>
        <taxon>Campylobacteraceae</taxon>
        <taxon>Campylobacter</taxon>
    </lineage>
</organism>
<dbReference type="RefSeq" id="WP_004322473.1">
    <property type="nucleotide sequence ID" value="NZ_AOTD01000076.1"/>
</dbReference>
<comment type="caution">
    <text evidence="1">The sequence shown here is derived from an EMBL/GenBank/DDBJ whole genome shotgun (WGS) entry which is preliminary data.</text>
</comment>
<proteinExistence type="predicted"/>
<dbReference type="AlphaFoldDB" id="M3JCP3"/>
<accession>M3JCP3</accession>
<dbReference type="STRING" id="1073353.H740_03237"/>
<evidence type="ECO:0000313" key="2">
    <source>
        <dbReference type="Proteomes" id="UP000011782"/>
    </source>
</evidence>
<dbReference type="PATRIC" id="fig|1073353.3.peg.695"/>
<dbReference type="OrthoDB" id="5357043at2"/>
<name>M3JCP3_9BACT</name>
<dbReference type="EMBL" id="AOTD01000076">
    <property type="protein sequence ID" value="EMG31068.1"/>
    <property type="molecule type" value="Genomic_DNA"/>
</dbReference>